<feature type="domain" description="RING finger protein 37 N-terminal" evidence="1">
    <location>
        <begin position="17"/>
        <end position="102"/>
    </location>
</feature>
<accession>A0A1B6C7N7</accession>
<evidence type="ECO:0000313" key="2">
    <source>
        <dbReference type="EMBL" id="JAS09513.1"/>
    </source>
</evidence>
<dbReference type="GO" id="GO:0031625">
    <property type="term" value="F:ubiquitin protein ligase binding"/>
    <property type="evidence" value="ECO:0007669"/>
    <property type="project" value="TreeGrafter"/>
</dbReference>
<dbReference type="EMBL" id="GEDC01027785">
    <property type="protein sequence ID" value="JAS09513.1"/>
    <property type="molecule type" value="Transcribed_RNA"/>
</dbReference>
<dbReference type="GO" id="GO:0005634">
    <property type="term" value="C:nucleus"/>
    <property type="evidence" value="ECO:0007669"/>
    <property type="project" value="TreeGrafter"/>
</dbReference>
<feature type="non-terminal residue" evidence="2">
    <location>
        <position position="155"/>
    </location>
</feature>
<dbReference type="Pfam" id="PF19318">
    <property type="entry name" value="DUF5918"/>
    <property type="match status" value="1"/>
</dbReference>
<dbReference type="GO" id="GO:0000209">
    <property type="term" value="P:protein polyubiquitination"/>
    <property type="evidence" value="ECO:0007669"/>
    <property type="project" value="TreeGrafter"/>
</dbReference>
<dbReference type="InterPro" id="IPR039847">
    <property type="entry name" value="Ubox5"/>
</dbReference>
<feature type="non-terminal residue" evidence="2">
    <location>
        <position position="1"/>
    </location>
</feature>
<gene>
    <name evidence="2" type="ORF">g.5333</name>
</gene>
<protein>
    <recommendedName>
        <fullName evidence="1">RING finger protein 37 N-terminal domain-containing protein</fullName>
    </recommendedName>
</protein>
<reference evidence="2" key="1">
    <citation type="submission" date="2015-12" db="EMBL/GenBank/DDBJ databases">
        <title>De novo transcriptome assembly of four potential Pierce s Disease insect vectors from Arizona vineyards.</title>
        <authorList>
            <person name="Tassone E.E."/>
        </authorList>
    </citation>
    <scope>NUCLEOTIDE SEQUENCE</scope>
</reference>
<dbReference type="PANTHER" id="PTHR13492">
    <property type="entry name" value="RING FINGER PROTEIN 37"/>
    <property type="match status" value="1"/>
</dbReference>
<evidence type="ECO:0000259" key="1">
    <source>
        <dbReference type="Pfam" id="PF19318"/>
    </source>
</evidence>
<dbReference type="InterPro" id="IPR045696">
    <property type="entry name" value="Ubox5_N"/>
</dbReference>
<organism evidence="2">
    <name type="scientific">Clastoptera arizonana</name>
    <name type="common">Arizona spittle bug</name>
    <dbReference type="NCBI Taxonomy" id="38151"/>
    <lineage>
        <taxon>Eukaryota</taxon>
        <taxon>Metazoa</taxon>
        <taxon>Ecdysozoa</taxon>
        <taxon>Arthropoda</taxon>
        <taxon>Hexapoda</taxon>
        <taxon>Insecta</taxon>
        <taxon>Pterygota</taxon>
        <taxon>Neoptera</taxon>
        <taxon>Paraneoptera</taxon>
        <taxon>Hemiptera</taxon>
        <taxon>Auchenorrhyncha</taxon>
        <taxon>Cercopoidea</taxon>
        <taxon>Clastopteridae</taxon>
        <taxon>Clastoptera</taxon>
    </lineage>
</organism>
<dbReference type="GO" id="GO:0034450">
    <property type="term" value="F:ubiquitin-ubiquitin ligase activity"/>
    <property type="evidence" value="ECO:0007669"/>
    <property type="project" value="TreeGrafter"/>
</dbReference>
<proteinExistence type="predicted"/>
<sequence>ELKVGAILIPIEKMLVDFCNSGLVHSIMTESVSSEGYELINLISSDIFLKRKGFLAERFVKPPIEITIVFNCVVDINHIVILSSVGSQKSNGIELSTQNGESLIFHTISSGLLQNSEEGFLFYKKNCFMTSFYNYSSLSSHTFYSWKFLKAKAIK</sequence>
<name>A0A1B6C7N7_9HEMI</name>
<dbReference type="AlphaFoldDB" id="A0A1B6C7N7"/>
<dbReference type="PANTHER" id="PTHR13492:SF2">
    <property type="entry name" value="RING FINGER PROTEIN 37"/>
    <property type="match status" value="1"/>
</dbReference>